<dbReference type="GO" id="GO:0000293">
    <property type="term" value="F:ferric-chelate reductase activity"/>
    <property type="evidence" value="ECO:0007669"/>
    <property type="project" value="TreeGrafter"/>
</dbReference>
<protein>
    <submittedName>
        <fullName evidence="10">Ferric reductase like transmembrane component</fullName>
    </submittedName>
</protein>
<feature type="transmembrane region" description="Helical" evidence="7">
    <location>
        <begin position="200"/>
        <end position="219"/>
    </location>
</feature>
<evidence type="ECO:0000256" key="6">
    <source>
        <dbReference type="ARBA" id="ARBA00023136"/>
    </source>
</evidence>
<evidence type="ECO:0000259" key="9">
    <source>
        <dbReference type="Pfam" id="PF01794"/>
    </source>
</evidence>
<feature type="chain" id="PRO_5040279841" evidence="8">
    <location>
        <begin position="20"/>
        <end position="289"/>
    </location>
</feature>
<feature type="signal peptide" evidence="8">
    <location>
        <begin position="1"/>
        <end position="19"/>
    </location>
</feature>
<dbReference type="GO" id="GO:0006826">
    <property type="term" value="P:iron ion transport"/>
    <property type="evidence" value="ECO:0007669"/>
    <property type="project" value="TreeGrafter"/>
</dbReference>
<feature type="transmembrane region" description="Helical" evidence="7">
    <location>
        <begin position="130"/>
        <end position="150"/>
    </location>
</feature>
<dbReference type="EMBL" id="JAHFXS010006944">
    <property type="protein sequence ID" value="KAG9929086.1"/>
    <property type="molecule type" value="Genomic_DNA"/>
</dbReference>
<dbReference type="PANTHER" id="PTHR32361:SF24">
    <property type="entry name" value="REDUCTASE, PUTATIVE (AFU_ORTHOLOGUE AFUA_3G10820)-RELATED"/>
    <property type="match status" value="1"/>
</dbReference>
<keyword evidence="2" id="KW-0813">Transport</keyword>
<proteinExistence type="predicted"/>
<dbReference type="AlphaFoldDB" id="A0A9P8F2M1"/>
<reference evidence="10" key="2">
    <citation type="submission" date="2021-08" db="EMBL/GenBank/DDBJ databases">
        <authorList>
            <person name="Gostincar C."/>
            <person name="Sun X."/>
            <person name="Song Z."/>
            <person name="Gunde-Cimerman N."/>
        </authorList>
    </citation>
    <scope>NUCLEOTIDE SEQUENCE</scope>
    <source>
        <strain evidence="10">EXF-9298</strain>
    </source>
</reference>
<organism evidence="10 11">
    <name type="scientific">Aureobasidium melanogenum</name>
    <name type="common">Aureobasidium pullulans var. melanogenum</name>
    <dbReference type="NCBI Taxonomy" id="46634"/>
    <lineage>
        <taxon>Eukaryota</taxon>
        <taxon>Fungi</taxon>
        <taxon>Dikarya</taxon>
        <taxon>Ascomycota</taxon>
        <taxon>Pezizomycotina</taxon>
        <taxon>Dothideomycetes</taxon>
        <taxon>Dothideomycetidae</taxon>
        <taxon>Dothideales</taxon>
        <taxon>Saccotheciaceae</taxon>
        <taxon>Aureobasidium</taxon>
    </lineage>
</organism>
<dbReference type="PANTHER" id="PTHR32361">
    <property type="entry name" value="FERRIC/CUPRIC REDUCTASE TRANSMEMBRANE COMPONENT"/>
    <property type="match status" value="1"/>
</dbReference>
<evidence type="ECO:0000256" key="8">
    <source>
        <dbReference type="SAM" id="SignalP"/>
    </source>
</evidence>
<feature type="non-terminal residue" evidence="10">
    <location>
        <position position="289"/>
    </location>
</feature>
<comment type="subcellular location">
    <subcellularLocation>
        <location evidence="1">Membrane</location>
        <topology evidence="1">Multi-pass membrane protein</topology>
    </subcellularLocation>
</comment>
<dbReference type="GO" id="GO:0005886">
    <property type="term" value="C:plasma membrane"/>
    <property type="evidence" value="ECO:0007669"/>
    <property type="project" value="TreeGrafter"/>
</dbReference>
<evidence type="ECO:0000313" key="10">
    <source>
        <dbReference type="EMBL" id="KAG9929086.1"/>
    </source>
</evidence>
<accession>A0A9P8F2M1</accession>
<keyword evidence="3 7" id="KW-0812">Transmembrane</keyword>
<feature type="transmembrane region" description="Helical" evidence="7">
    <location>
        <begin position="43"/>
        <end position="62"/>
    </location>
</feature>
<feature type="transmembrane region" description="Helical" evidence="7">
    <location>
        <begin position="268"/>
        <end position="288"/>
    </location>
</feature>
<evidence type="ECO:0000256" key="2">
    <source>
        <dbReference type="ARBA" id="ARBA00022448"/>
    </source>
</evidence>
<evidence type="ECO:0000256" key="7">
    <source>
        <dbReference type="SAM" id="Phobius"/>
    </source>
</evidence>
<keyword evidence="6 7" id="KW-0472">Membrane</keyword>
<evidence type="ECO:0000256" key="4">
    <source>
        <dbReference type="ARBA" id="ARBA00022989"/>
    </source>
</evidence>
<feature type="transmembrane region" description="Helical" evidence="7">
    <location>
        <begin position="162"/>
        <end position="179"/>
    </location>
</feature>
<evidence type="ECO:0000313" key="11">
    <source>
        <dbReference type="Proteomes" id="UP000729357"/>
    </source>
</evidence>
<evidence type="ECO:0000256" key="1">
    <source>
        <dbReference type="ARBA" id="ARBA00004141"/>
    </source>
</evidence>
<feature type="domain" description="Ferric oxidoreductase" evidence="9">
    <location>
        <begin position="162"/>
        <end position="287"/>
    </location>
</feature>
<sequence length="289" mass="32391">MASYNTPLLFAVFLTAVTAYSPSMTPEQKALLYDSYYQNHRIQWYLGYVWAATVAAIFAYRITVTSLRYVRTLACLENEKQHYFVSPHAGFASLRRNIIDAPLFRRRHNREFKLSAAASMGTLPGRLQTMYLIGYLAMNIAFCVVSIHWSGGNVATEIRNRTGVLSVMNMLPLFLLAGRNNPLIKLLDISFDTYNLMHRWIGRIVVLEAVAHTAAWMASKIMAAPSSSVGWDIIGKAMASSQLILTGTIATCAFLALLLHSPSVVRHAFYETFLHVHIILAVISIVTIW</sequence>
<evidence type="ECO:0000256" key="5">
    <source>
        <dbReference type="ARBA" id="ARBA00023065"/>
    </source>
</evidence>
<dbReference type="GO" id="GO:0015677">
    <property type="term" value="P:copper ion import"/>
    <property type="evidence" value="ECO:0007669"/>
    <property type="project" value="TreeGrafter"/>
</dbReference>
<keyword evidence="8" id="KW-0732">Signal</keyword>
<feature type="transmembrane region" description="Helical" evidence="7">
    <location>
        <begin position="239"/>
        <end position="259"/>
    </location>
</feature>
<keyword evidence="11" id="KW-1185">Reference proteome</keyword>
<dbReference type="InterPro" id="IPR051410">
    <property type="entry name" value="Ferric/Cupric_Reductase"/>
</dbReference>
<dbReference type="InterPro" id="IPR013130">
    <property type="entry name" value="Fe3_Rdtase_TM_dom"/>
</dbReference>
<keyword evidence="4 7" id="KW-1133">Transmembrane helix</keyword>
<dbReference type="Pfam" id="PF01794">
    <property type="entry name" value="Ferric_reduct"/>
    <property type="match status" value="1"/>
</dbReference>
<gene>
    <name evidence="10" type="ORF">KCU98_g20904</name>
</gene>
<evidence type="ECO:0000256" key="3">
    <source>
        <dbReference type="ARBA" id="ARBA00022692"/>
    </source>
</evidence>
<keyword evidence="5" id="KW-0406">Ion transport</keyword>
<dbReference type="GO" id="GO:0006879">
    <property type="term" value="P:intracellular iron ion homeostasis"/>
    <property type="evidence" value="ECO:0007669"/>
    <property type="project" value="TreeGrafter"/>
</dbReference>
<dbReference type="Proteomes" id="UP000729357">
    <property type="component" value="Unassembled WGS sequence"/>
</dbReference>
<reference evidence="10" key="1">
    <citation type="journal article" date="2021" name="J Fungi (Basel)">
        <title>Virulence traits and population genomics of the black yeast Aureobasidium melanogenum.</title>
        <authorList>
            <person name="Cernosa A."/>
            <person name="Sun X."/>
            <person name="Gostincar C."/>
            <person name="Fang C."/>
            <person name="Gunde-Cimerman N."/>
            <person name="Song Z."/>
        </authorList>
    </citation>
    <scope>NUCLEOTIDE SEQUENCE</scope>
    <source>
        <strain evidence="10">EXF-9298</strain>
    </source>
</reference>
<comment type="caution">
    <text evidence="10">The sequence shown here is derived from an EMBL/GenBank/DDBJ whole genome shotgun (WGS) entry which is preliminary data.</text>
</comment>
<name>A0A9P8F2M1_AURME</name>